<sequence length="165" mass="18128">MEKQAALHALANIAGESRPEHNMILNSNAEESLRRLIYEVASRSSKLTPSGLFSSVLQQAAEIRLAGYRMITGLVVRPWCLMEICSKAGIIDIVTDATTDSTKIGMEARYNCCKAIHKAFISSKLIGDPTLAGIAGKLEEAVRRGPYLARKQYETQPVVMTADRF</sequence>
<dbReference type="EMBL" id="CM047738">
    <property type="protein sequence ID" value="KAJ0046865.1"/>
    <property type="molecule type" value="Genomic_DNA"/>
</dbReference>
<gene>
    <name evidence="1" type="ORF">Pint_04628</name>
</gene>
<evidence type="ECO:0000313" key="1">
    <source>
        <dbReference type="EMBL" id="KAJ0046865.1"/>
    </source>
</evidence>
<keyword evidence="2" id="KW-1185">Reference proteome</keyword>
<dbReference type="Proteomes" id="UP001163603">
    <property type="component" value="Chromosome 3"/>
</dbReference>
<protein>
    <submittedName>
        <fullName evidence="1">Uncharacterized protein</fullName>
    </submittedName>
</protein>
<reference evidence="2" key="1">
    <citation type="journal article" date="2023" name="G3 (Bethesda)">
        <title>Genome assembly and association tests identify interacting loci associated with vigor, precocity, and sex in interspecific pistachio rootstocks.</title>
        <authorList>
            <person name="Palmer W."/>
            <person name="Jacygrad E."/>
            <person name="Sagayaradj S."/>
            <person name="Cavanaugh K."/>
            <person name="Han R."/>
            <person name="Bertier L."/>
            <person name="Beede B."/>
            <person name="Kafkas S."/>
            <person name="Golino D."/>
            <person name="Preece J."/>
            <person name="Michelmore R."/>
        </authorList>
    </citation>
    <scope>NUCLEOTIDE SEQUENCE [LARGE SCALE GENOMIC DNA]</scope>
</reference>
<accession>A0ACC0Z8Z9</accession>
<name>A0ACC0Z8Z9_9ROSI</name>
<organism evidence="1 2">
    <name type="scientific">Pistacia integerrima</name>
    <dbReference type="NCBI Taxonomy" id="434235"/>
    <lineage>
        <taxon>Eukaryota</taxon>
        <taxon>Viridiplantae</taxon>
        <taxon>Streptophyta</taxon>
        <taxon>Embryophyta</taxon>
        <taxon>Tracheophyta</taxon>
        <taxon>Spermatophyta</taxon>
        <taxon>Magnoliopsida</taxon>
        <taxon>eudicotyledons</taxon>
        <taxon>Gunneridae</taxon>
        <taxon>Pentapetalae</taxon>
        <taxon>rosids</taxon>
        <taxon>malvids</taxon>
        <taxon>Sapindales</taxon>
        <taxon>Anacardiaceae</taxon>
        <taxon>Pistacia</taxon>
    </lineage>
</organism>
<evidence type="ECO:0000313" key="2">
    <source>
        <dbReference type="Proteomes" id="UP001163603"/>
    </source>
</evidence>
<proteinExistence type="predicted"/>
<comment type="caution">
    <text evidence="1">The sequence shown here is derived from an EMBL/GenBank/DDBJ whole genome shotgun (WGS) entry which is preliminary data.</text>
</comment>